<dbReference type="EMBL" id="CADEBC010000503">
    <property type="protein sequence ID" value="CAB3239767.1"/>
    <property type="molecule type" value="Genomic_DNA"/>
</dbReference>
<dbReference type="AlphaFoldDB" id="A0A8S1A5J7"/>
<dbReference type="Proteomes" id="UP000494106">
    <property type="component" value="Unassembled WGS sequence"/>
</dbReference>
<keyword evidence="2" id="KW-1185">Reference proteome</keyword>
<name>A0A8S1A5J7_ARCPL</name>
<organism evidence="1 2">
    <name type="scientific">Arctia plantaginis</name>
    <name type="common">Wood tiger moth</name>
    <name type="synonym">Phalaena plantaginis</name>
    <dbReference type="NCBI Taxonomy" id="874455"/>
    <lineage>
        <taxon>Eukaryota</taxon>
        <taxon>Metazoa</taxon>
        <taxon>Ecdysozoa</taxon>
        <taxon>Arthropoda</taxon>
        <taxon>Hexapoda</taxon>
        <taxon>Insecta</taxon>
        <taxon>Pterygota</taxon>
        <taxon>Neoptera</taxon>
        <taxon>Endopterygota</taxon>
        <taxon>Lepidoptera</taxon>
        <taxon>Glossata</taxon>
        <taxon>Ditrysia</taxon>
        <taxon>Noctuoidea</taxon>
        <taxon>Erebidae</taxon>
        <taxon>Arctiinae</taxon>
        <taxon>Arctia</taxon>
    </lineage>
</organism>
<accession>A0A8S1A5J7</accession>
<sequence>MNVSNLQGRAVVNRCLIEAPGDAGTHAGRDAATRGCRRLTHARAASLPLRAATKSAFAPFRKLKHPF</sequence>
<reference evidence="1 2" key="1">
    <citation type="submission" date="2020-04" db="EMBL/GenBank/DDBJ databases">
        <authorList>
            <person name="Wallbank WR R."/>
            <person name="Pardo Diaz C."/>
            <person name="Kozak K."/>
            <person name="Martin S."/>
            <person name="Jiggins C."/>
            <person name="Moest M."/>
            <person name="Warren A I."/>
            <person name="Byers J.R.P. K."/>
            <person name="Montejo-Kovacevich G."/>
            <person name="Yen C E."/>
        </authorList>
    </citation>
    <scope>NUCLEOTIDE SEQUENCE [LARGE SCALE GENOMIC DNA]</scope>
</reference>
<evidence type="ECO:0000313" key="2">
    <source>
        <dbReference type="Proteomes" id="UP000494106"/>
    </source>
</evidence>
<protein>
    <submittedName>
        <fullName evidence="1">Uncharacterized protein</fullName>
    </submittedName>
</protein>
<gene>
    <name evidence="1" type="ORF">APLA_LOCUS7976</name>
</gene>
<proteinExistence type="predicted"/>
<evidence type="ECO:0000313" key="1">
    <source>
        <dbReference type="EMBL" id="CAB3239767.1"/>
    </source>
</evidence>
<comment type="caution">
    <text evidence="1">The sequence shown here is derived from an EMBL/GenBank/DDBJ whole genome shotgun (WGS) entry which is preliminary data.</text>
</comment>